<accession>A0A4Z0PE79</accession>
<dbReference type="SMART" id="SM00885">
    <property type="entry name" value="D5_N"/>
    <property type="match status" value="1"/>
</dbReference>
<dbReference type="Pfam" id="PF08706">
    <property type="entry name" value="D5_N"/>
    <property type="match status" value="1"/>
</dbReference>
<dbReference type="Proteomes" id="UP000298337">
    <property type="component" value="Unassembled WGS sequence"/>
</dbReference>
<dbReference type="Gene3D" id="3.40.50.300">
    <property type="entry name" value="P-loop containing nucleotide triphosphate hydrolases"/>
    <property type="match status" value="1"/>
</dbReference>
<proteinExistence type="predicted"/>
<reference evidence="5 6" key="1">
    <citation type="submission" date="2019-04" db="EMBL/GenBank/DDBJ databases">
        <authorList>
            <person name="Feng G."/>
            <person name="Zhang J."/>
            <person name="Zhu H."/>
        </authorList>
    </citation>
    <scope>NUCLEOTIDE SEQUENCE [LARGE SCALE GENOMIC DNA]</scope>
    <source>
        <strain evidence="5 6">92R-1</strain>
    </source>
</reference>
<keyword evidence="6" id="KW-1185">Reference proteome</keyword>
<keyword evidence="1" id="KW-0547">Nucleotide-binding</keyword>
<dbReference type="GO" id="GO:0016787">
    <property type="term" value="F:hydrolase activity"/>
    <property type="evidence" value="ECO:0007669"/>
    <property type="project" value="UniProtKB-KW"/>
</dbReference>
<dbReference type="InterPro" id="IPR051620">
    <property type="entry name" value="ORF904-like_C"/>
</dbReference>
<evidence type="ECO:0000256" key="1">
    <source>
        <dbReference type="ARBA" id="ARBA00022741"/>
    </source>
</evidence>
<dbReference type="InterPro" id="IPR014818">
    <property type="entry name" value="Phage/plasmid_primase_P4_C"/>
</dbReference>
<name>A0A4Z0PE79_9BACT</name>
<dbReference type="PANTHER" id="PTHR35372">
    <property type="entry name" value="ATP BINDING PROTEIN-RELATED"/>
    <property type="match status" value="1"/>
</dbReference>
<dbReference type="OrthoDB" id="9763644at2"/>
<keyword evidence="3" id="KW-0067">ATP-binding</keyword>
<dbReference type="PROSITE" id="PS51206">
    <property type="entry name" value="SF3_HELICASE_1"/>
    <property type="match status" value="1"/>
</dbReference>
<gene>
    <name evidence="5" type="ORF">EU556_03750</name>
</gene>
<evidence type="ECO:0000256" key="2">
    <source>
        <dbReference type="ARBA" id="ARBA00022801"/>
    </source>
</evidence>
<evidence type="ECO:0000256" key="3">
    <source>
        <dbReference type="ARBA" id="ARBA00022840"/>
    </source>
</evidence>
<dbReference type="PANTHER" id="PTHR35372:SF2">
    <property type="entry name" value="SF3 HELICASE DOMAIN-CONTAINING PROTEIN"/>
    <property type="match status" value="1"/>
</dbReference>
<dbReference type="AlphaFoldDB" id="A0A4Z0PE79"/>
<evidence type="ECO:0000259" key="4">
    <source>
        <dbReference type="PROSITE" id="PS51206"/>
    </source>
</evidence>
<dbReference type="Pfam" id="PF19263">
    <property type="entry name" value="DUF5906"/>
    <property type="match status" value="1"/>
</dbReference>
<dbReference type="SUPFAM" id="SSF52540">
    <property type="entry name" value="P-loop containing nucleoside triphosphate hydrolases"/>
    <property type="match status" value="1"/>
</dbReference>
<feature type="domain" description="SF3 helicase" evidence="4">
    <location>
        <begin position="209"/>
        <end position="365"/>
    </location>
</feature>
<keyword evidence="2" id="KW-0378">Hydrolase</keyword>
<dbReference type="InterPro" id="IPR014015">
    <property type="entry name" value="Helicase_SF3_DNA-vir"/>
</dbReference>
<dbReference type="InterPro" id="IPR027417">
    <property type="entry name" value="P-loop_NTPase"/>
</dbReference>
<dbReference type="EMBL" id="SRLA01000001">
    <property type="protein sequence ID" value="TGE09949.1"/>
    <property type="molecule type" value="Genomic_DNA"/>
</dbReference>
<dbReference type="NCBIfam" id="TIGR01613">
    <property type="entry name" value="primase_Cterm"/>
    <property type="match status" value="1"/>
</dbReference>
<sequence length="486" mass="55690">MQDHNLTIDSLQSHVQHEAEKWVSPTVEPIEHSAVMDELLQQMTPLDFRALVGPEADKLKQKHYLITVVEEVLALAERNQWGLSRKNGRLYAYNGAYWKELLEDDLRAFLQKAAEKFGVDRYDARFAPFGEQLYRQFLSSAYLSSPERSRDIVKINLANGTFDVGIEGQRLRSFDRKDFLTHQLPFAYDPQAEAPLFQAFLDRVQPDKDCQDLLAEYLGYLFVSPAKLKMEKTLLLYGTGANGKSVFFEIVSALLGKENISHYSLQNLTTEPAYCRAHLADKLVNYASEINGKLEANVFKQLVSGEPVEVRLPFGQPFTITDYAKMIFNCNELPSDVEHTPAYFRRFLIVPFKETIPEAEQDRQLATKIIASELSGVFNWVLDGLHRLLKRGCFTDCDAVREQVEAYKLQADSVRTFLAEEGYVPDPERTMTRAELYLHYKSFCQDNGFRFVHSRNFAKRLEGCGIIGTRRSNGHVHFISRAHHII</sequence>
<dbReference type="InterPro" id="IPR045455">
    <property type="entry name" value="NrS-1_pol-like_helicase"/>
</dbReference>
<organism evidence="5 6">
    <name type="scientific">Hymenobacter fodinae</name>
    <dbReference type="NCBI Taxonomy" id="2510796"/>
    <lineage>
        <taxon>Bacteria</taxon>
        <taxon>Pseudomonadati</taxon>
        <taxon>Bacteroidota</taxon>
        <taxon>Cytophagia</taxon>
        <taxon>Cytophagales</taxon>
        <taxon>Hymenobacteraceae</taxon>
        <taxon>Hymenobacter</taxon>
    </lineage>
</organism>
<protein>
    <submittedName>
        <fullName evidence="5">DNA primase</fullName>
    </submittedName>
</protein>
<evidence type="ECO:0000313" key="6">
    <source>
        <dbReference type="Proteomes" id="UP000298337"/>
    </source>
</evidence>
<evidence type="ECO:0000313" key="5">
    <source>
        <dbReference type="EMBL" id="TGE09949.1"/>
    </source>
</evidence>
<dbReference type="GO" id="GO:0005524">
    <property type="term" value="F:ATP binding"/>
    <property type="evidence" value="ECO:0007669"/>
    <property type="project" value="UniProtKB-KW"/>
</dbReference>
<comment type="caution">
    <text evidence="5">The sequence shown here is derived from an EMBL/GenBank/DDBJ whole genome shotgun (WGS) entry which is preliminary data.</text>
</comment>
<dbReference type="InterPro" id="IPR006500">
    <property type="entry name" value="Helicase_put_C_phage/plasmid"/>
</dbReference>